<dbReference type="Proteomes" id="UP000193922">
    <property type="component" value="Unassembled WGS sequence"/>
</dbReference>
<feature type="domain" description="Peptidase S54 rhomboid" evidence="6">
    <location>
        <begin position="65"/>
        <end position="121"/>
    </location>
</feature>
<comment type="caution">
    <text evidence="7">The sequence shown here is derived from an EMBL/GenBank/DDBJ whole genome shotgun (WGS) entry which is preliminary data.</text>
</comment>
<evidence type="ECO:0000256" key="4">
    <source>
        <dbReference type="ARBA" id="ARBA00023136"/>
    </source>
</evidence>
<evidence type="ECO:0000256" key="5">
    <source>
        <dbReference type="SAM" id="Phobius"/>
    </source>
</evidence>
<dbReference type="InterPro" id="IPR035952">
    <property type="entry name" value="Rhomboid-like_sf"/>
</dbReference>
<protein>
    <recommendedName>
        <fullName evidence="6">Peptidase S54 rhomboid domain-containing protein</fullName>
    </recommendedName>
</protein>
<sequence length="157" mass="16968">MADAVKQEIFISAETLLGMSPGHSLVLPVIGVNVALFALWRCPRAIPILGRRFARSSFPPFVHPFTNVFSHKSFSELLVDSAMPIYLAAPLAQPMDTLKAAAMYLTSGVGASLAQHLLARLRPGSLPHSLVYSVHPLRTIGICMPSLTTAMALMEIM</sequence>
<dbReference type="OrthoDB" id="10260614at2759"/>
<evidence type="ECO:0000256" key="1">
    <source>
        <dbReference type="ARBA" id="ARBA00004141"/>
    </source>
</evidence>
<gene>
    <name evidence="7" type="ORF">DL89DRAFT_99131</name>
</gene>
<dbReference type="AlphaFoldDB" id="A0A1Y1VWC3"/>
<evidence type="ECO:0000256" key="3">
    <source>
        <dbReference type="ARBA" id="ARBA00022989"/>
    </source>
</evidence>
<proteinExistence type="predicted"/>
<dbReference type="InterPro" id="IPR022764">
    <property type="entry name" value="Peptidase_S54_rhomboid_dom"/>
</dbReference>
<reference evidence="7 8" key="1">
    <citation type="submission" date="2016-07" db="EMBL/GenBank/DDBJ databases">
        <title>Pervasive Adenine N6-methylation of Active Genes in Fungi.</title>
        <authorList>
            <consortium name="DOE Joint Genome Institute"/>
            <person name="Mondo S.J."/>
            <person name="Dannebaum R.O."/>
            <person name="Kuo R.C."/>
            <person name="Labutti K."/>
            <person name="Haridas S."/>
            <person name="Kuo A."/>
            <person name="Salamov A."/>
            <person name="Ahrendt S.R."/>
            <person name="Lipzen A."/>
            <person name="Sullivan W."/>
            <person name="Andreopoulos W.B."/>
            <person name="Clum A."/>
            <person name="Lindquist E."/>
            <person name="Daum C."/>
            <person name="Ramamoorthy G.K."/>
            <person name="Gryganskyi A."/>
            <person name="Culley D."/>
            <person name="Magnuson J.K."/>
            <person name="James T.Y."/>
            <person name="O'Malley M.A."/>
            <person name="Stajich J.E."/>
            <person name="Spatafora J.W."/>
            <person name="Visel A."/>
            <person name="Grigoriev I.V."/>
        </authorList>
    </citation>
    <scope>NUCLEOTIDE SEQUENCE [LARGE SCALE GENOMIC DNA]</scope>
    <source>
        <strain evidence="7 8">ATCC 12442</strain>
    </source>
</reference>
<keyword evidence="3 5" id="KW-1133">Transmembrane helix</keyword>
<dbReference type="Gene3D" id="1.20.1540.10">
    <property type="entry name" value="Rhomboid-like"/>
    <property type="match status" value="1"/>
</dbReference>
<accession>A0A1Y1VWC3</accession>
<dbReference type="GeneID" id="63808967"/>
<keyword evidence="4 5" id="KW-0472">Membrane</keyword>
<dbReference type="EMBL" id="MCFD01000025">
    <property type="protein sequence ID" value="ORX65582.1"/>
    <property type="molecule type" value="Genomic_DNA"/>
</dbReference>
<evidence type="ECO:0000313" key="8">
    <source>
        <dbReference type="Proteomes" id="UP000193922"/>
    </source>
</evidence>
<evidence type="ECO:0000313" key="7">
    <source>
        <dbReference type="EMBL" id="ORX65582.1"/>
    </source>
</evidence>
<dbReference type="Pfam" id="PF01694">
    <property type="entry name" value="Rhomboid"/>
    <property type="match status" value="1"/>
</dbReference>
<dbReference type="SUPFAM" id="SSF144091">
    <property type="entry name" value="Rhomboid-like"/>
    <property type="match status" value="1"/>
</dbReference>
<dbReference type="GO" id="GO:0016020">
    <property type="term" value="C:membrane"/>
    <property type="evidence" value="ECO:0007669"/>
    <property type="project" value="UniProtKB-SubCell"/>
</dbReference>
<dbReference type="GO" id="GO:0004252">
    <property type="term" value="F:serine-type endopeptidase activity"/>
    <property type="evidence" value="ECO:0007669"/>
    <property type="project" value="InterPro"/>
</dbReference>
<keyword evidence="2 5" id="KW-0812">Transmembrane</keyword>
<name>A0A1Y1VWC3_9FUNG</name>
<feature type="transmembrane region" description="Helical" evidence="5">
    <location>
        <begin position="25"/>
        <end position="42"/>
    </location>
</feature>
<keyword evidence="8" id="KW-1185">Reference proteome</keyword>
<evidence type="ECO:0000256" key="2">
    <source>
        <dbReference type="ARBA" id="ARBA00022692"/>
    </source>
</evidence>
<comment type="subcellular location">
    <subcellularLocation>
        <location evidence="1">Membrane</location>
        <topology evidence="1">Multi-pass membrane protein</topology>
    </subcellularLocation>
</comment>
<organism evidence="7 8">
    <name type="scientific">Linderina pennispora</name>
    <dbReference type="NCBI Taxonomy" id="61395"/>
    <lineage>
        <taxon>Eukaryota</taxon>
        <taxon>Fungi</taxon>
        <taxon>Fungi incertae sedis</taxon>
        <taxon>Zoopagomycota</taxon>
        <taxon>Kickxellomycotina</taxon>
        <taxon>Kickxellomycetes</taxon>
        <taxon>Kickxellales</taxon>
        <taxon>Kickxellaceae</taxon>
        <taxon>Linderina</taxon>
    </lineage>
</organism>
<evidence type="ECO:0000259" key="6">
    <source>
        <dbReference type="Pfam" id="PF01694"/>
    </source>
</evidence>
<dbReference type="RefSeq" id="XP_040739715.1">
    <property type="nucleotide sequence ID" value="XM_040892319.1"/>
</dbReference>